<dbReference type="Gene3D" id="3.10.100.10">
    <property type="entry name" value="Mannose-Binding Protein A, subunit A"/>
    <property type="match status" value="2"/>
</dbReference>
<accession>A0A8S1HE89</accession>
<feature type="compositionally biased region" description="Acidic residues" evidence="1">
    <location>
        <begin position="520"/>
        <end position="550"/>
    </location>
</feature>
<organism evidence="4 5">
    <name type="scientific">Caenorhabditis auriculariae</name>
    <dbReference type="NCBI Taxonomy" id="2777116"/>
    <lineage>
        <taxon>Eukaryota</taxon>
        <taxon>Metazoa</taxon>
        <taxon>Ecdysozoa</taxon>
        <taxon>Nematoda</taxon>
        <taxon>Chromadorea</taxon>
        <taxon>Rhabditida</taxon>
        <taxon>Rhabditina</taxon>
        <taxon>Rhabditomorpha</taxon>
        <taxon>Rhabditoidea</taxon>
        <taxon>Rhabditidae</taxon>
        <taxon>Peloderinae</taxon>
        <taxon>Caenorhabditis</taxon>
    </lineage>
</organism>
<feature type="region of interest" description="Disordered" evidence="1">
    <location>
        <begin position="520"/>
        <end position="551"/>
    </location>
</feature>
<feature type="signal peptide" evidence="2">
    <location>
        <begin position="1"/>
        <end position="31"/>
    </location>
</feature>
<gene>
    <name evidence="4" type="ORF">CAUJ_LOCUS10048</name>
</gene>
<dbReference type="InterPro" id="IPR016187">
    <property type="entry name" value="CTDL_fold"/>
</dbReference>
<evidence type="ECO:0000313" key="4">
    <source>
        <dbReference type="EMBL" id="CAD6194129.1"/>
    </source>
</evidence>
<evidence type="ECO:0000313" key="5">
    <source>
        <dbReference type="Proteomes" id="UP000835052"/>
    </source>
</evidence>
<evidence type="ECO:0000256" key="1">
    <source>
        <dbReference type="SAM" id="MobiDB-lite"/>
    </source>
</evidence>
<feature type="chain" id="PRO_5035848431" description="C-type lectin domain-containing protein" evidence="2">
    <location>
        <begin position="32"/>
        <end position="592"/>
    </location>
</feature>
<proteinExistence type="predicted"/>
<comment type="caution">
    <text evidence="4">The sequence shown here is derived from an EMBL/GenBank/DDBJ whole genome shotgun (WGS) entry which is preliminary data.</text>
</comment>
<name>A0A8S1HE89_9PELO</name>
<dbReference type="SMART" id="SM00034">
    <property type="entry name" value="CLECT"/>
    <property type="match status" value="2"/>
</dbReference>
<evidence type="ECO:0000259" key="3">
    <source>
        <dbReference type="SMART" id="SM00034"/>
    </source>
</evidence>
<reference evidence="4" key="1">
    <citation type="submission" date="2020-10" db="EMBL/GenBank/DDBJ databases">
        <authorList>
            <person name="Kikuchi T."/>
        </authorList>
    </citation>
    <scope>NUCLEOTIDE SEQUENCE</scope>
    <source>
        <strain evidence="4">NKZ352</strain>
    </source>
</reference>
<dbReference type="EMBL" id="CAJGYM010000041">
    <property type="protein sequence ID" value="CAD6194129.1"/>
    <property type="molecule type" value="Genomic_DNA"/>
</dbReference>
<keyword evidence="2" id="KW-0732">Signal</keyword>
<sequence length="592" mass="66935">MGELAFQPKMATPSSSGLFLLLFVLIVFADAANSRKADVSGKIFCKSHEGKWEPNSDKSDVDSCNDMKLNVETGNEKKAKEACEYLVPFSVHDSKEGFPTMCSFNVESTCKDGWHQIHGRCFRMYQTGKTFDEAKKLCKKQRGSKLAVIDSVRTHRFLISVFTNLYSVWVSTTEGYVRTTQKAQGNFKNSTSYQLLVGAAVWKGVAPGSLYPEDPKRKAHVICQLPVMNTVAIQNFVNDRRSLLKLDGYVGTETNPYLFLSQNHYRYQPTANGGTSGQAFHQHCQKITSSFLGFAADGAFSPKSQDNLKYFLKKENIYYVLLAAKKRTSIRARENYDSRGVCGYFSQSDQGCHSFIEYDGNETLISFRLADLRINCADQTAIVGTSQSEKAYSVSRHVRAQIPCATLFDHPTASASGSARGSASRSSSITDESCDSQTISFLFYRDYDDEEMCISLDDDEEKNHYEALNVCIERDGHLAIFRSEKEMKEIYNFLKSKGVTGRIHIDTTFNFDVWLENNYDQDDDDDDEVAKDADSDDDDDETDMWDDDSLWPDGSMEYSDHDFRFPVLNMDQRYFASIGQKPKRPFLCMIPV</sequence>
<feature type="domain" description="C-type lectin" evidence="3">
    <location>
        <begin position="110"/>
        <end position="224"/>
    </location>
</feature>
<dbReference type="PANTHER" id="PTHR47753">
    <property type="entry name" value="C-TYPE LECTIN-RELATED"/>
    <property type="match status" value="1"/>
</dbReference>
<dbReference type="SUPFAM" id="SSF56436">
    <property type="entry name" value="C-type lectin-like"/>
    <property type="match status" value="2"/>
</dbReference>
<dbReference type="PANTHER" id="PTHR47753:SF4">
    <property type="entry name" value="C-TYPE LECTIN DOMAIN-CONTAINING PROTEIN"/>
    <property type="match status" value="1"/>
</dbReference>
<dbReference type="InterPro" id="IPR016186">
    <property type="entry name" value="C-type_lectin-like/link_sf"/>
</dbReference>
<dbReference type="InterPro" id="IPR001304">
    <property type="entry name" value="C-type_lectin-like"/>
</dbReference>
<keyword evidence="5" id="KW-1185">Reference proteome</keyword>
<dbReference type="Proteomes" id="UP000835052">
    <property type="component" value="Unassembled WGS sequence"/>
</dbReference>
<feature type="domain" description="C-type lectin" evidence="3">
    <location>
        <begin position="440"/>
        <end position="589"/>
    </location>
</feature>
<protein>
    <recommendedName>
        <fullName evidence="3">C-type lectin domain-containing protein</fullName>
    </recommendedName>
</protein>
<dbReference type="AlphaFoldDB" id="A0A8S1HE89"/>
<dbReference type="CDD" id="cd00037">
    <property type="entry name" value="CLECT"/>
    <property type="match status" value="2"/>
</dbReference>
<evidence type="ECO:0000256" key="2">
    <source>
        <dbReference type="SAM" id="SignalP"/>
    </source>
</evidence>
<dbReference type="Pfam" id="PF00059">
    <property type="entry name" value="Lectin_C"/>
    <property type="match status" value="1"/>
</dbReference>
<dbReference type="OrthoDB" id="5813760at2759"/>